<dbReference type="AlphaFoldDB" id="A0A6J4P2E2"/>
<sequence length="54" mass="5739">MQRIICLSPRRLSIGERPDQIPNDPTTTATPSAGYGEFEACAGCLDVFDAVPAS</sequence>
<dbReference type="EMBL" id="CADCUV010000056">
    <property type="protein sequence ID" value="CAA9403042.1"/>
    <property type="molecule type" value="Genomic_DNA"/>
</dbReference>
<name>A0A6J4P2E2_9ACTN</name>
<evidence type="ECO:0000313" key="1">
    <source>
        <dbReference type="EMBL" id="CAA9403042.1"/>
    </source>
</evidence>
<accession>A0A6J4P2E2</accession>
<gene>
    <name evidence="1" type="ORF">AVDCRST_MAG22-1362</name>
</gene>
<reference evidence="1" key="1">
    <citation type="submission" date="2020-02" db="EMBL/GenBank/DDBJ databases">
        <authorList>
            <person name="Meier V. D."/>
        </authorList>
    </citation>
    <scope>NUCLEOTIDE SEQUENCE</scope>
    <source>
        <strain evidence="1">AVDCRST_MAG22</strain>
    </source>
</reference>
<organism evidence="1">
    <name type="scientific">uncultured Rubrobacteraceae bacterium</name>
    <dbReference type="NCBI Taxonomy" id="349277"/>
    <lineage>
        <taxon>Bacteria</taxon>
        <taxon>Bacillati</taxon>
        <taxon>Actinomycetota</taxon>
        <taxon>Rubrobacteria</taxon>
        <taxon>Rubrobacterales</taxon>
        <taxon>Rubrobacteraceae</taxon>
        <taxon>environmental samples</taxon>
    </lineage>
</organism>
<protein>
    <submittedName>
        <fullName evidence="1">Uncharacterized protein</fullName>
    </submittedName>
</protein>
<proteinExistence type="predicted"/>